<dbReference type="OrthoDB" id="1523452at2"/>
<dbReference type="STRING" id="452471.Aasi_0458"/>
<dbReference type="InterPro" id="IPR014985">
    <property type="entry name" value="WbqC"/>
</dbReference>
<evidence type="ECO:0000313" key="1">
    <source>
        <dbReference type="EMBL" id="ACE05868.1"/>
    </source>
</evidence>
<dbReference type="Pfam" id="PF08889">
    <property type="entry name" value="WbqC"/>
    <property type="match status" value="1"/>
</dbReference>
<name>B3ERL6_AMOA5</name>
<dbReference type="KEGG" id="aas:Aasi_0464"/>
<gene>
    <name evidence="1" type="ordered locus">Aasi_0458</name>
    <name evidence="2" type="ordered locus">Aasi_0464</name>
</gene>
<keyword evidence="3" id="KW-1185">Reference proteome</keyword>
<sequence>MYPNTLLIDLQFLPCIEYFTWLLSYDHIELEIYGNYQKQTYGNRCYILSSQQIDRLTVPVIGGKKKILYKDIQIDCQQKWPICHWRSISTDYGKAPYFEYLSGYFHKILFQPYTHLYQLNLALLKLCLELLNLKKNIKITSEYIANPPSSVVDARNIISPQIPFSCRSKYKPCCYQQVFGTIFNANLSILDLLFCEGPNAYNIIKNSCISPEEL</sequence>
<evidence type="ECO:0000313" key="2">
    <source>
        <dbReference type="EMBL" id="ACE05874.1"/>
    </source>
</evidence>
<evidence type="ECO:0008006" key="4">
    <source>
        <dbReference type="Google" id="ProtNLM"/>
    </source>
</evidence>
<protein>
    <recommendedName>
        <fullName evidence="4">WbqC-like family protein</fullName>
    </recommendedName>
</protein>
<reference evidence="1 3" key="1">
    <citation type="journal article" date="2010" name="J. Bacteriol.">
        <title>The genome of the amoeba symbiont 'Candidatus Amoebophilus asiaticus' reveals common mechanisms for host cell interaction among amoeba-associated bacteria.</title>
        <authorList>
            <person name="Schmitz-Esser S."/>
            <person name="Tischler P."/>
            <person name="Arnold R."/>
            <person name="Montanaro J."/>
            <person name="Wagner M."/>
            <person name="Rattei T."/>
            <person name="Horn M."/>
        </authorList>
    </citation>
    <scope>NUCLEOTIDE SEQUENCE [LARGE SCALE GENOMIC DNA]</scope>
    <source>
        <strain evidence="1 3">5a2</strain>
    </source>
</reference>
<organism evidence="1 3">
    <name type="scientific">Amoebophilus asiaticus (strain 5a2)</name>
    <dbReference type="NCBI Taxonomy" id="452471"/>
    <lineage>
        <taxon>Bacteria</taxon>
        <taxon>Pseudomonadati</taxon>
        <taxon>Bacteroidota</taxon>
        <taxon>Cytophagia</taxon>
        <taxon>Cytophagales</taxon>
        <taxon>Amoebophilaceae</taxon>
        <taxon>Candidatus Amoebophilus</taxon>
    </lineage>
</organism>
<dbReference type="EMBL" id="CP001102">
    <property type="protein sequence ID" value="ACE05868.1"/>
    <property type="molecule type" value="Genomic_DNA"/>
</dbReference>
<dbReference type="Proteomes" id="UP000001227">
    <property type="component" value="Chromosome"/>
</dbReference>
<dbReference type="eggNOG" id="COG0224">
    <property type="taxonomic scope" value="Bacteria"/>
</dbReference>
<accession>B3ERL6</accession>
<dbReference type="EMBL" id="CP001102">
    <property type="protein sequence ID" value="ACE05874.1"/>
    <property type="molecule type" value="Genomic_DNA"/>
</dbReference>
<dbReference type="KEGG" id="aas:Aasi_0458"/>
<dbReference type="AlphaFoldDB" id="B3ERL6"/>
<proteinExistence type="predicted"/>
<dbReference type="HOGENOM" id="CLU_079350_1_0_10"/>
<evidence type="ECO:0000313" key="3">
    <source>
        <dbReference type="Proteomes" id="UP000001227"/>
    </source>
</evidence>